<dbReference type="InParanoid" id="I1IK95"/>
<gene>
    <name evidence="1" type="ORF">BRADI_4g13320v3</name>
</gene>
<dbReference type="EnsemblPlants" id="KQJ87748">
    <property type="protein sequence ID" value="KQJ87748"/>
    <property type="gene ID" value="BRADI_4g13320v3"/>
</dbReference>
<evidence type="ECO:0000313" key="1">
    <source>
        <dbReference type="EMBL" id="KQJ87748.1"/>
    </source>
</evidence>
<dbReference type="EMBL" id="CM000883">
    <property type="protein sequence ID" value="KQJ87748.1"/>
    <property type="molecule type" value="Genomic_DNA"/>
</dbReference>
<name>I1IK95_BRADI</name>
<keyword evidence="3" id="KW-1185">Reference proteome</keyword>
<evidence type="ECO:0000313" key="2">
    <source>
        <dbReference type="EnsemblPlants" id="KQJ87748"/>
    </source>
</evidence>
<sequence>MKRPRPALSTFFTNGLFDRLPNDEMRQGIMTLLGDMVELWDYKQGLLDQCHARGYTEVLVHDDDVLEISTCSD</sequence>
<dbReference type="Proteomes" id="UP000008810">
    <property type="component" value="Chromosome 4"/>
</dbReference>
<protein>
    <submittedName>
        <fullName evidence="1 2">Uncharacterized protein</fullName>
    </submittedName>
</protein>
<evidence type="ECO:0000313" key="3">
    <source>
        <dbReference type="Proteomes" id="UP000008810"/>
    </source>
</evidence>
<dbReference type="HOGENOM" id="CLU_2708233_0_0_1"/>
<accession>I1IK95</accession>
<proteinExistence type="predicted"/>
<reference evidence="2" key="3">
    <citation type="submission" date="2018-08" db="UniProtKB">
        <authorList>
            <consortium name="EnsemblPlants"/>
        </authorList>
    </citation>
    <scope>IDENTIFICATION</scope>
    <source>
        <strain evidence="2">cv. Bd21</strain>
    </source>
</reference>
<dbReference type="AlphaFoldDB" id="I1IK95"/>
<reference evidence="1" key="2">
    <citation type="submission" date="2017-06" db="EMBL/GenBank/DDBJ databases">
        <title>WGS assembly of Brachypodium distachyon.</title>
        <authorList>
            <consortium name="The International Brachypodium Initiative"/>
            <person name="Lucas S."/>
            <person name="Harmon-Smith M."/>
            <person name="Lail K."/>
            <person name="Tice H."/>
            <person name="Grimwood J."/>
            <person name="Bruce D."/>
            <person name="Barry K."/>
            <person name="Shu S."/>
            <person name="Lindquist E."/>
            <person name="Wang M."/>
            <person name="Pitluck S."/>
            <person name="Vogel J.P."/>
            <person name="Garvin D.F."/>
            <person name="Mockler T.C."/>
            <person name="Schmutz J."/>
            <person name="Rokhsar D."/>
            <person name="Bevan M.W."/>
        </authorList>
    </citation>
    <scope>NUCLEOTIDE SEQUENCE</scope>
    <source>
        <strain evidence="1">Bd21</strain>
    </source>
</reference>
<dbReference type="Gramene" id="KQJ87748">
    <property type="protein sequence ID" value="KQJ87748"/>
    <property type="gene ID" value="BRADI_4g13320v3"/>
</dbReference>
<reference evidence="1 2" key="1">
    <citation type="journal article" date="2010" name="Nature">
        <title>Genome sequencing and analysis of the model grass Brachypodium distachyon.</title>
        <authorList>
            <consortium name="International Brachypodium Initiative"/>
        </authorList>
    </citation>
    <scope>NUCLEOTIDE SEQUENCE [LARGE SCALE GENOMIC DNA]</scope>
    <source>
        <strain evidence="1 2">Bd21</strain>
    </source>
</reference>
<organism evidence="2">
    <name type="scientific">Brachypodium distachyon</name>
    <name type="common">Purple false brome</name>
    <name type="synonym">Trachynia distachya</name>
    <dbReference type="NCBI Taxonomy" id="15368"/>
    <lineage>
        <taxon>Eukaryota</taxon>
        <taxon>Viridiplantae</taxon>
        <taxon>Streptophyta</taxon>
        <taxon>Embryophyta</taxon>
        <taxon>Tracheophyta</taxon>
        <taxon>Spermatophyta</taxon>
        <taxon>Magnoliopsida</taxon>
        <taxon>Liliopsida</taxon>
        <taxon>Poales</taxon>
        <taxon>Poaceae</taxon>
        <taxon>BOP clade</taxon>
        <taxon>Pooideae</taxon>
        <taxon>Stipodae</taxon>
        <taxon>Brachypodieae</taxon>
        <taxon>Brachypodium</taxon>
    </lineage>
</organism>